<dbReference type="Gene3D" id="3.30.450.20">
    <property type="entry name" value="PAS domain"/>
    <property type="match status" value="1"/>
</dbReference>
<dbReference type="SUPFAM" id="SSF55874">
    <property type="entry name" value="ATPase domain of HSP90 chaperone/DNA topoisomerase II/histidine kinase"/>
    <property type="match status" value="1"/>
</dbReference>
<protein>
    <submittedName>
        <fullName evidence="5">PAS domain-containing protein</fullName>
    </submittedName>
</protein>
<dbReference type="GO" id="GO:0016020">
    <property type="term" value="C:membrane"/>
    <property type="evidence" value="ECO:0007669"/>
    <property type="project" value="InterPro"/>
</dbReference>
<dbReference type="InterPro" id="IPR003594">
    <property type="entry name" value="HATPase_dom"/>
</dbReference>
<keyword evidence="3" id="KW-0902">Two-component regulatory system</keyword>
<dbReference type="Pfam" id="PF07730">
    <property type="entry name" value="HisKA_3"/>
    <property type="match status" value="1"/>
</dbReference>
<name>A0A6L6QHC6_9BURK</name>
<evidence type="ECO:0000256" key="3">
    <source>
        <dbReference type="ARBA" id="ARBA00023012"/>
    </source>
</evidence>
<dbReference type="RefSeq" id="WP_155454023.1">
    <property type="nucleotide sequence ID" value="NZ_WNKX01000006.1"/>
</dbReference>
<gene>
    <name evidence="5" type="ORF">GM658_10725</name>
</gene>
<keyword evidence="1" id="KW-0808">Transferase</keyword>
<organism evidence="5 6">
    <name type="scientific">Massilia eburnea</name>
    <dbReference type="NCBI Taxonomy" id="1776165"/>
    <lineage>
        <taxon>Bacteria</taxon>
        <taxon>Pseudomonadati</taxon>
        <taxon>Pseudomonadota</taxon>
        <taxon>Betaproteobacteria</taxon>
        <taxon>Burkholderiales</taxon>
        <taxon>Oxalobacteraceae</taxon>
        <taxon>Telluria group</taxon>
        <taxon>Massilia</taxon>
    </lineage>
</organism>
<dbReference type="Pfam" id="PF08447">
    <property type="entry name" value="PAS_3"/>
    <property type="match status" value="1"/>
</dbReference>
<dbReference type="GO" id="GO:0000155">
    <property type="term" value="F:phosphorelay sensor kinase activity"/>
    <property type="evidence" value="ECO:0007669"/>
    <property type="project" value="InterPro"/>
</dbReference>
<comment type="caution">
    <text evidence="5">The sequence shown here is derived from an EMBL/GenBank/DDBJ whole genome shotgun (WGS) entry which is preliminary data.</text>
</comment>
<dbReference type="SMART" id="SM00387">
    <property type="entry name" value="HATPase_c"/>
    <property type="match status" value="1"/>
</dbReference>
<dbReference type="CDD" id="cd16917">
    <property type="entry name" value="HATPase_UhpB-NarQ-NarX-like"/>
    <property type="match status" value="1"/>
</dbReference>
<reference evidence="5 6" key="1">
    <citation type="submission" date="2019-11" db="EMBL/GenBank/DDBJ databases">
        <title>Type strains purchased from KCTC, JCM and DSMZ.</title>
        <authorList>
            <person name="Lu H."/>
        </authorList>
    </citation>
    <scope>NUCLEOTIDE SEQUENCE [LARGE SCALE GENOMIC DNA]</scope>
    <source>
        <strain evidence="5 6">JCM 31587</strain>
    </source>
</reference>
<dbReference type="InterPro" id="IPR050482">
    <property type="entry name" value="Sensor_HK_TwoCompSys"/>
</dbReference>
<dbReference type="AlphaFoldDB" id="A0A6L6QHC6"/>
<dbReference type="InterPro" id="IPR011712">
    <property type="entry name" value="Sig_transdc_His_kin_sub3_dim/P"/>
</dbReference>
<dbReference type="OrthoDB" id="9797605at2"/>
<dbReference type="InterPro" id="IPR005467">
    <property type="entry name" value="His_kinase_dom"/>
</dbReference>
<dbReference type="InterPro" id="IPR013655">
    <property type="entry name" value="PAS_fold_3"/>
</dbReference>
<dbReference type="InterPro" id="IPR035965">
    <property type="entry name" value="PAS-like_dom_sf"/>
</dbReference>
<dbReference type="InterPro" id="IPR036890">
    <property type="entry name" value="HATPase_C_sf"/>
</dbReference>
<proteinExistence type="predicted"/>
<dbReference type="SUPFAM" id="SSF55785">
    <property type="entry name" value="PYP-like sensor domain (PAS domain)"/>
    <property type="match status" value="1"/>
</dbReference>
<dbReference type="GO" id="GO:0046983">
    <property type="term" value="F:protein dimerization activity"/>
    <property type="evidence" value="ECO:0007669"/>
    <property type="project" value="InterPro"/>
</dbReference>
<evidence type="ECO:0000259" key="4">
    <source>
        <dbReference type="PROSITE" id="PS50109"/>
    </source>
</evidence>
<evidence type="ECO:0000256" key="1">
    <source>
        <dbReference type="ARBA" id="ARBA00022679"/>
    </source>
</evidence>
<feature type="domain" description="Histidine kinase" evidence="4">
    <location>
        <begin position="162"/>
        <end position="353"/>
    </location>
</feature>
<dbReference type="Pfam" id="PF02518">
    <property type="entry name" value="HATPase_c"/>
    <property type="match status" value="1"/>
</dbReference>
<dbReference type="Gene3D" id="3.30.565.10">
    <property type="entry name" value="Histidine kinase-like ATPase, C-terminal domain"/>
    <property type="match status" value="1"/>
</dbReference>
<evidence type="ECO:0000313" key="5">
    <source>
        <dbReference type="EMBL" id="MTW11076.1"/>
    </source>
</evidence>
<dbReference type="PROSITE" id="PS50109">
    <property type="entry name" value="HIS_KIN"/>
    <property type="match status" value="1"/>
</dbReference>
<dbReference type="Gene3D" id="1.20.5.1930">
    <property type="match status" value="1"/>
</dbReference>
<evidence type="ECO:0000313" key="6">
    <source>
        <dbReference type="Proteomes" id="UP000472320"/>
    </source>
</evidence>
<dbReference type="EMBL" id="WNKX01000006">
    <property type="protein sequence ID" value="MTW11076.1"/>
    <property type="molecule type" value="Genomic_DNA"/>
</dbReference>
<sequence length="363" mass="39971">MRPALPTALHNIAANAPGLVYQFRRNADGSVTFPYLSDGCLALLGITAAELQAEPERFLSLVLAEDRPAYLESMQASAHSLWSWNWEGRIWVEAWKDVKWINLRSTPHALPDGAVQWEGIMSNITESKQEQLEVRASRARLAELTAHIEKVKEQERERIAREIHDDLGGNLTAIKMAIAMLAARLPEGDETLQQKAAYVDSLVDRTIDAVHRLTLDLRPSVLDFGLLPALEWQAKEFEAQAGISCTVLASMKELELDPEQATALFRIAQEALTNIAKHAQASAVTIKLTRSRGVVTLKITDNGRGIRPADRAKPDSFGLRGMAERARALGGTLNLGHPPGGGTEVMIKIRLPARAPDVKINHE</sequence>
<dbReference type="PANTHER" id="PTHR24421">
    <property type="entry name" value="NITRATE/NITRITE SENSOR PROTEIN NARX-RELATED"/>
    <property type="match status" value="1"/>
</dbReference>
<dbReference type="PANTHER" id="PTHR24421:SF59">
    <property type="entry name" value="OXYGEN SENSOR HISTIDINE KINASE NREB"/>
    <property type="match status" value="1"/>
</dbReference>
<keyword evidence="2" id="KW-0418">Kinase</keyword>
<dbReference type="Proteomes" id="UP000472320">
    <property type="component" value="Unassembled WGS sequence"/>
</dbReference>
<accession>A0A6L6QHC6</accession>
<evidence type="ECO:0000256" key="2">
    <source>
        <dbReference type="ARBA" id="ARBA00022777"/>
    </source>
</evidence>
<keyword evidence="6" id="KW-1185">Reference proteome</keyword>